<evidence type="ECO:0000313" key="3">
    <source>
        <dbReference type="Proteomes" id="UP000593561"/>
    </source>
</evidence>
<dbReference type="EMBL" id="JABFAC010000001">
    <property type="protein sequence ID" value="MBA0604921.1"/>
    <property type="molecule type" value="Genomic_DNA"/>
</dbReference>
<organism evidence="2 3">
    <name type="scientific">Gossypium davidsonii</name>
    <name type="common">Davidson's cotton</name>
    <name type="synonym">Gossypium klotzschianum subsp. davidsonii</name>
    <dbReference type="NCBI Taxonomy" id="34287"/>
    <lineage>
        <taxon>Eukaryota</taxon>
        <taxon>Viridiplantae</taxon>
        <taxon>Streptophyta</taxon>
        <taxon>Embryophyta</taxon>
        <taxon>Tracheophyta</taxon>
        <taxon>Spermatophyta</taxon>
        <taxon>Magnoliopsida</taxon>
        <taxon>eudicotyledons</taxon>
        <taxon>Gunneridae</taxon>
        <taxon>Pentapetalae</taxon>
        <taxon>rosids</taxon>
        <taxon>malvids</taxon>
        <taxon>Malvales</taxon>
        <taxon>Malvaceae</taxon>
        <taxon>Malvoideae</taxon>
        <taxon>Gossypium</taxon>
    </lineage>
</organism>
<name>A0A7J8QTM9_GOSDV</name>
<evidence type="ECO:0000256" key="1">
    <source>
        <dbReference type="SAM" id="MobiDB-lite"/>
    </source>
</evidence>
<feature type="region of interest" description="Disordered" evidence="1">
    <location>
        <begin position="22"/>
        <end position="59"/>
    </location>
</feature>
<reference evidence="2 3" key="1">
    <citation type="journal article" date="2019" name="Genome Biol. Evol.">
        <title>Insights into the evolution of the New World diploid cottons (Gossypium, subgenus Houzingenia) based on genome sequencing.</title>
        <authorList>
            <person name="Grover C.E."/>
            <person name="Arick M.A. 2nd"/>
            <person name="Thrash A."/>
            <person name="Conover J.L."/>
            <person name="Sanders W.S."/>
            <person name="Peterson D.G."/>
            <person name="Frelichowski J.E."/>
            <person name="Scheffler J.A."/>
            <person name="Scheffler B.E."/>
            <person name="Wendel J.F."/>
        </authorList>
    </citation>
    <scope>NUCLEOTIDE SEQUENCE [LARGE SCALE GENOMIC DNA]</scope>
    <source>
        <strain evidence="2">27</strain>
        <tissue evidence="2">Leaf</tissue>
    </source>
</reference>
<feature type="compositionally biased region" description="Pro residues" evidence="1">
    <location>
        <begin position="47"/>
        <end position="59"/>
    </location>
</feature>
<feature type="non-terminal residue" evidence="2">
    <location>
        <position position="59"/>
    </location>
</feature>
<accession>A0A7J8QTM9</accession>
<evidence type="ECO:0000313" key="2">
    <source>
        <dbReference type="EMBL" id="MBA0604921.1"/>
    </source>
</evidence>
<dbReference type="Proteomes" id="UP000593561">
    <property type="component" value="Unassembled WGS sequence"/>
</dbReference>
<comment type="caution">
    <text evidence="2">The sequence shown here is derived from an EMBL/GenBank/DDBJ whole genome shotgun (WGS) entry which is preliminary data.</text>
</comment>
<gene>
    <name evidence="2" type="ORF">Godav_017547</name>
</gene>
<dbReference type="AlphaFoldDB" id="A0A7J8QTM9"/>
<proteinExistence type="predicted"/>
<sequence>MAKEATNHLWWVIIQFINTHSRRRHHQNTPLTGSTLNLPPLMDPSTMEPPPVAQPITPL</sequence>
<feature type="compositionally biased region" description="Polar residues" evidence="1">
    <location>
        <begin position="28"/>
        <end position="37"/>
    </location>
</feature>
<protein>
    <submittedName>
        <fullName evidence="2">Uncharacterized protein</fullName>
    </submittedName>
</protein>
<keyword evidence="3" id="KW-1185">Reference proteome</keyword>